<proteinExistence type="predicted"/>
<organism evidence="1 2">
    <name type="scientific">Flavobacterium amnicola</name>
    <dbReference type="NCBI Taxonomy" id="2506422"/>
    <lineage>
        <taxon>Bacteria</taxon>
        <taxon>Pseudomonadati</taxon>
        <taxon>Bacteroidota</taxon>
        <taxon>Flavobacteriia</taxon>
        <taxon>Flavobacteriales</taxon>
        <taxon>Flavobacteriaceae</taxon>
        <taxon>Flavobacterium</taxon>
    </lineage>
</organism>
<sequence length="381" mass="44570">MEKVKYIFGILILFFFQDVFSNTTLFSENDPNKIVEEMIIEINRIQKNYNTEYGILHDKLLEINKKISSEITTDQKVDFIIKKDFIKSEIENLKVNTNTDISKIRYIKGLQIIKILYEKVLSLDHHFASVRTFTEINKISNPNQYPEFEKIKELITKKKDKKTGFDISSILGSNPYISVISTFTNLLVSGLSKEEKDVELQKIDCLLDFTMRMQNDLNTIYFETAFLQSSNQTIKNNLEVLFKEYTKPIGYSLGLEECRNEDDWDAVSNKLSAYIEGMKKSPPQKQLKLQIDIEFPIDRLIQFVTQYNDFINEGGKFYQKFNTILNSYENQKQCETKLPIEYKKMKEDIAVAVEKFNVAYKPVEINGSKMKEILYGINEFD</sequence>
<keyword evidence="2" id="KW-1185">Reference proteome</keyword>
<dbReference type="Proteomes" id="UP000290283">
    <property type="component" value="Unassembled WGS sequence"/>
</dbReference>
<evidence type="ECO:0000313" key="1">
    <source>
        <dbReference type="EMBL" id="RXR20949.1"/>
    </source>
</evidence>
<name>A0A4Q1K8P2_9FLAO</name>
<dbReference type="EMBL" id="SBKO01000001">
    <property type="protein sequence ID" value="RXR20949.1"/>
    <property type="molecule type" value="Genomic_DNA"/>
</dbReference>
<dbReference type="RefSeq" id="WP_129434314.1">
    <property type="nucleotide sequence ID" value="NZ_SBKO01000001.1"/>
</dbReference>
<accession>A0A4Q1K8P2</accession>
<protein>
    <submittedName>
        <fullName evidence="1">Uncharacterized protein</fullName>
    </submittedName>
</protein>
<dbReference type="OrthoDB" id="1319346at2"/>
<comment type="caution">
    <text evidence="1">The sequence shown here is derived from an EMBL/GenBank/DDBJ whole genome shotgun (WGS) entry which is preliminary data.</text>
</comment>
<dbReference type="AlphaFoldDB" id="A0A4Q1K8P2"/>
<gene>
    <name evidence="1" type="ORF">EQG63_03150</name>
</gene>
<evidence type="ECO:0000313" key="2">
    <source>
        <dbReference type="Proteomes" id="UP000290283"/>
    </source>
</evidence>
<reference evidence="2" key="1">
    <citation type="submission" date="2019-01" db="EMBL/GenBank/DDBJ databases">
        <title>Cytophagaceae bacterium strain CAR-16.</title>
        <authorList>
            <person name="Chen W.-M."/>
        </authorList>
    </citation>
    <scope>NUCLEOTIDE SEQUENCE [LARGE SCALE GENOMIC DNA]</scope>
    <source>
        <strain evidence="2">LLJ-11</strain>
    </source>
</reference>